<evidence type="ECO:0000256" key="1">
    <source>
        <dbReference type="ARBA" id="ARBA00022679"/>
    </source>
</evidence>
<sequence length="199" mass="22768">MSQQEFWNQKFSRDGFLYGLKPNSFISSKIKSFPANSKVLCLGEGEGRNAIFLAQRGFEVSAIDASDIGLSKLQQRAKEEGLNIKTICIDLNEWEVEEKYDVIVASYLHMYEKDRDRLFDNIDESLKENGIFVGEFFSQNQLKYDSGGPKDKELLYKVEDFKTHYTFSEAQVKEQITILDEGKGHQGEASVIRVVLQKS</sequence>
<evidence type="ECO:0000313" key="4">
    <source>
        <dbReference type="EMBL" id="RXK09476.1"/>
    </source>
</evidence>
<dbReference type="PANTHER" id="PTHR43861:SF3">
    <property type="entry name" value="PUTATIVE (AFU_ORTHOLOGUE AFUA_2G14390)-RELATED"/>
    <property type="match status" value="1"/>
</dbReference>
<accession>A0AAX2A9V0</accession>
<gene>
    <name evidence="3" type="ORF">ABIV_0165</name>
    <name evidence="4" type="ORF">CRV05_09195</name>
</gene>
<dbReference type="Proteomes" id="UP000289193">
    <property type="component" value="Unassembled WGS sequence"/>
</dbReference>
<dbReference type="PANTHER" id="PTHR43861">
    <property type="entry name" value="TRANS-ACONITATE 2-METHYLTRANSFERASE-RELATED"/>
    <property type="match status" value="1"/>
</dbReference>
<dbReference type="GO" id="GO:0016740">
    <property type="term" value="F:transferase activity"/>
    <property type="evidence" value="ECO:0007669"/>
    <property type="project" value="UniProtKB-KW"/>
</dbReference>
<dbReference type="RefSeq" id="WP_114838093.1">
    <property type="nucleotide sequence ID" value="NZ_CP031217.1"/>
</dbReference>
<dbReference type="InterPro" id="IPR015985">
    <property type="entry name" value="TehB-like_dom"/>
</dbReference>
<dbReference type="Gene3D" id="3.40.50.150">
    <property type="entry name" value="Vaccinia Virus protein VP39"/>
    <property type="match status" value="1"/>
</dbReference>
<protein>
    <submittedName>
        <fullName evidence="3">Tellurite resistance protein TehB</fullName>
    </submittedName>
    <submittedName>
        <fullName evidence="4">Tellurium resistance protein</fullName>
    </submittedName>
</protein>
<dbReference type="SUPFAM" id="SSF53335">
    <property type="entry name" value="S-adenosyl-L-methionine-dependent methyltransferases"/>
    <property type="match status" value="1"/>
</dbReference>
<dbReference type="CDD" id="cd02440">
    <property type="entry name" value="AdoMet_MTases"/>
    <property type="match status" value="1"/>
</dbReference>
<organism evidence="4 6">
    <name type="scientific">Halarcobacter bivalviorum</name>
    <dbReference type="NCBI Taxonomy" id="663364"/>
    <lineage>
        <taxon>Bacteria</taxon>
        <taxon>Pseudomonadati</taxon>
        <taxon>Campylobacterota</taxon>
        <taxon>Epsilonproteobacteria</taxon>
        <taxon>Campylobacterales</taxon>
        <taxon>Arcobacteraceae</taxon>
        <taxon>Halarcobacter</taxon>
    </lineage>
</organism>
<dbReference type="EMBL" id="CP031217">
    <property type="protein sequence ID" value="AXH11204.1"/>
    <property type="molecule type" value="Genomic_DNA"/>
</dbReference>
<dbReference type="AlphaFoldDB" id="A0AAX2A9V0"/>
<dbReference type="EMBL" id="PDKM01000005">
    <property type="protein sequence ID" value="RXK09476.1"/>
    <property type="molecule type" value="Genomic_DNA"/>
</dbReference>
<evidence type="ECO:0000259" key="2">
    <source>
        <dbReference type="Pfam" id="PF03848"/>
    </source>
</evidence>
<name>A0AAX2A9V0_9BACT</name>
<dbReference type="InterPro" id="IPR029063">
    <property type="entry name" value="SAM-dependent_MTases_sf"/>
</dbReference>
<proteinExistence type="predicted"/>
<dbReference type="Proteomes" id="UP000253850">
    <property type="component" value="Chromosome"/>
</dbReference>
<evidence type="ECO:0000313" key="3">
    <source>
        <dbReference type="EMBL" id="AXH11204.1"/>
    </source>
</evidence>
<reference evidence="4 6" key="1">
    <citation type="submission" date="2017-10" db="EMBL/GenBank/DDBJ databases">
        <title>Genomics of the genus Arcobacter.</title>
        <authorList>
            <person name="Perez-Cataluna A."/>
            <person name="Figueras M.J."/>
        </authorList>
    </citation>
    <scope>NUCLEOTIDE SEQUENCE [LARGE SCALE GENOMIC DNA]</scope>
    <source>
        <strain evidence="4 6">CECT 7835</strain>
    </source>
</reference>
<dbReference type="Pfam" id="PF03848">
    <property type="entry name" value="TehB"/>
    <property type="match status" value="1"/>
</dbReference>
<evidence type="ECO:0000313" key="5">
    <source>
        <dbReference type="Proteomes" id="UP000253850"/>
    </source>
</evidence>
<evidence type="ECO:0000313" key="6">
    <source>
        <dbReference type="Proteomes" id="UP000289193"/>
    </source>
</evidence>
<keyword evidence="1" id="KW-0808">Transferase</keyword>
<dbReference type="KEGG" id="hbv:ABIV_0165"/>
<feature type="domain" description="Tellurite resistance methyltransferase TehB-like" evidence="2">
    <location>
        <begin position="36"/>
        <end position="122"/>
    </location>
</feature>
<keyword evidence="6" id="KW-1185">Reference proteome</keyword>
<reference evidence="3 5" key="2">
    <citation type="submission" date="2018-07" db="EMBL/GenBank/DDBJ databases">
        <title>Complete genome of the Arcobacter bivalviorum type strain LMG 26154.</title>
        <authorList>
            <person name="Miller W.G."/>
            <person name="Yee E."/>
            <person name="Bono J.L."/>
        </authorList>
    </citation>
    <scope>NUCLEOTIDE SEQUENCE [LARGE SCALE GENOMIC DNA]</scope>
    <source>
        <strain evidence="3 5">LMG 26154</strain>
    </source>
</reference>